<dbReference type="CDD" id="cd17394">
    <property type="entry name" value="MFS_FucP_like"/>
    <property type="match status" value="1"/>
</dbReference>
<organism evidence="5 6">
    <name type="scientific">Actinomyces massiliensis F0489</name>
    <dbReference type="NCBI Taxonomy" id="1125718"/>
    <lineage>
        <taxon>Bacteria</taxon>
        <taxon>Bacillati</taxon>
        <taxon>Actinomycetota</taxon>
        <taxon>Actinomycetes</taxon>
        <taxon>Actinomycetales</taxon>
        <taxon>Actinomycetaceae</taxon>
        <taxon>Actinomyces</taxon>
    </lineage>
</organism>
<dbReference type="SUPFAM" id="SSF103473">
    <property type="entry name" value="MFS general substrate transporter"/>
    <property type="match status" value="1"/>
</dbReference>
<protein>
    <submittedName>
        <fullName evidence="5">L-fucose:H+ symporter permease</fullName>
    </submittedName>
</protein>
<dbReference type="Proteomes" id="UP000002941">
    <property type="component" value="Unassembled WGS sequence"/>
</dbReference>
<feature type="transmembrane region" description="Helical" evidence="4">
    <location>
        <begin position="53"/>
        <end position="75"/>
    </location>
</feature>
<feature type="transmembrane region" description="Helical" evidence="4">
    <location>
        <begin position="243"/>
        <end position="263"/>
    </location>
</feature>
<evidence type="ECO:0000256" key="3">
    <source>
        <dbReference type="SAM" id="MobiDB-lite"/>
    </source>
</evidence>
<dbReference type="PATRIC" id="fig|1125718.3.peg.379"/>
<feature type="transmembrane region" description="Helical" evidence="4">
    <location>
        <begin position="122"/>
        <end position="143"/>
    </location>
</feature>
<feature type="transmembrane region" description="Helical" evidence="4">
    <location>
        <begin position="149"/>
        <end position="168"/>
    </location>
</feature>
<name>J0XEV1_9ACTO</name>
<reference evidence="5 6" key="1">
    <citation type="submission" date="2012-05" db="EMBL/GenBank/DDBJ databases">
        <authorList>
            <person name="Harkins D.M."/>
            <person name="Madupu R."/>
            <person name="Durkin A.S."/>
            <person name="Torralba M."/>
            <person name="Methe B."/>
            <person name="Sutton G.G."/>
            <person name="Nelson K.E."/>
        </authorList>
    </citation>
    <scope>NUCLEOTIDE SEQUENCE [LARGE SCALE GENOMIC DNA]</scope>
    <source>
        <strain evidence="5 6">F0489</strain>
    </source>
</reference>
<dbReference type="Gene3D" id="1.20.1250.20">
    <property type="entry name" value="MFS general substrate transporter like domains"/>
    <property type="match status" value="2"/>
</dbReference>
<dbReference type="GO" id="GO:0015535">
    <property type="term" value="F:fucose:proton symporter activity"/>
    <property type="evidence" value="ECO:0007669"/>
    <property type="project" value="InterPro"/>
</dbReference>
<comment type="caution">
    <text evidence="5">The sequence shown here is derived from an EMBL/GenBank/DDBJ whole genome shotgun (WGS) entry which is preliminary data.</text>
</comment>
<dbReference type="AlphaFoldDB" id="J0XEV1"/>
<feature type="transmembrane region" description="Helical" evidence="4">
    <location>
        <begin position="95"/>
        <end position="115"/>
    </location>
</feature>
<feature type="transmembrane region" description="Helical" evidence="4">
    <location>
        <begin position="291"/>
        <end position="314"/>
    </location>
</feature>
<comment type="subcellular location">
    <subcellularLocation>
        <location evidence="1">Cell inner membrane</location>
        <topology evidence="1">Multi-pass membrane protein</topology>
    </subcellularLocation>
</comment>
<evidence type="ECO:0000256" key="2">
    <source>
        <dbReference type="ARBA" id="ARBA00022475"/>
    </source>
</evidence>
<dbReference type="RefSeq" id="WP_008729798.1">
    <property type="nucleotide sequence ID" value="NZ_AKFT01000023.1"/>
</dbReference>
<evidence type="ECO:0000313" key="5">
    <source>
        <dbReference type="EMBL" id="EJF47246.1"/>
    </source>
</evidence>
<accession>J0XEV1</accession>
<dbReference type="InterPro" id="IPR011701">
    <property type="entry name" value="MFS"/>
</dbReference>
<keyword evidence="4" id="KW-1133">Transmembrane helix</keyword>
<evidence type="ECO:0000256" key="4">
    <source>
        <dbReference type="SAM" id="Phobius"/>
    </source>
</evidence>
<feature type="transmembrane region" description="Helical" evidence="4">
    <location>
        <begin position="382"/>
        <end position="400"/>
    </location>
</feature>
<feature type="compositionally biased region" description="Low complexity" evidence="3">
    <location>
        <begin position="1"/>
        <end position="30"/>
    </location>
</feature>
<dbReference type="GO" id="GO:0005886">
    <property type="term" value="C:plasma membrane"/>
    <property type="evidence" value="ECO:0007669"/>
    <property type="project" value="UniProtKB-SubCell"/>
</dbReference>
<keyword evidence="4" id="KW-0812">Transmembrane</keyword>
<feature type="transmembrane region" description="Helical" evidence="4">
    <location>
        <begin position="189"/>
        <end position="212"/>
    </location>
</feature>
<proteinExistence type="predicted"/>
<dbReference type="PANTHER" id="PTHR43702:SF11">
    <property type="entry name" value="L-FUCOSE-PROTON SYMPORTER"/>
    <property type="match status" value="1"/>
</dbReference>
<feature type="transmembrane region" description="Helical" evidence="4">
    <location>
        <begin position="357"/>
        <end position="376"/>
    </location>
</feature>
<evidence type="ECO:0000256" key="1">
    <source>
        <dbReference type="ARBA" id="ARBA00004429"/>
    </source>
</evidence>
<dbReference type="OrthoDB" id="9795150at2"/>
<feature type="transmembrane region" description="Helical" evidence="4">
    <location>
        <begin position="441"/>
        <end position="460"/>
    </location>
</feature>
<feature type="region of interest" description="Disordered" evidence="3">
    <location>
        <begin position="1"/>
        <end position="45"/>
    </location>
</feature>
<dbReference type="InterPro" id="IPR005275">
    <property type="entry name" value="Lfuc_symporter_FucP"/>
</dbReference>
<sequence length="473" mass="49716">MTSTSASISSMSAMSRQQSHSAGEDTAGPPAAGGSGAPDALDPDASSKGRPRFVYAGMGLPFALLVTCFASWGLSTDLTAPLVKVFRSIFSMSNVQSSLVQSAYYGAYFCLAIPASFINSRLGYKGGVVIGLGLASTGALLFIPAAHVMTYSLFLAALFTLASGLSILETSANPFVIAMGPEENGTRRLNFAQAFNPIGSNLGVLIAAVLILPHINTTTAAERAAMSQQELVATRSSELQAVMGPYVALGILYLLLAVSIGFVKVRKERKEEPIAASEGGRFMRLLKNKRYSFGVVAQYFNIAAQTCIWTYTLHYVTDALGVSDAVAGYWLQASLIIFLVARFAMVGLMGWLDARKLMLIMCCLGVGLSLFAMSSVNLVGCIAVVSLSACISLLFPTIYGEALKGLGADTKFGAAGLVMAIIGGATMPLVQSWVIDHSNAALSYGVVAVCMAVPAAYAVYTLRLKDPEKSSEA</sequence>
<gene>
    <name evidence="5" type="primary">fucP_1</name>
    <name evidence="5" type="ORF">HMPREF1318_0823</name>
</gene>
<keyword evidence="6" id="KW-1185">Reference proteome</keyword>
<dbReference type="Pfam" id="PF07690">
    <property type="entry name" value="MFS_1"/>
    <property type="match status" value="1"/>
</dbReference>
<evidence type="ECO:0000313" key="6">
    <source>
        <dbReference type="Proteomes" id="UP000002941"/>
    </source>
</evidence>
<feature type="transmembrane region" description="Helical" evidence="4">
    <location>
        <begin position="412"/>
        <end position="435"/>
    </location>
</feature>
<feature type="transmembrane region" description="Helical" evidence="4">
    <location>
        <begin position="326"/>
        <end position="345"/>
    </location>
</feature>
<keyword evidence="4" id="KW-0472">Membrane</keyword>
<dbReference type="PANTHER" id="PTHR43702">
    <property type="entry name" value="L-FUCOSE-PROTON SYMPORTER"/>
    <property type="match status" value="1"/>
</dbReference>
<dbReference type="eggNOG" id="COG0738">
    <property type="taxonomic scope" value="Bacteria"/>
</dbReference>
<keyword evidence="2" id="KW-1003">Cell membrane</keyword>
<dbReference type="EMBL" id="AKFT01000023">
    <property type="protein sequence ID" value="EJF47246.1"/>
    <property type="molecule type" value="Genomic_DNA"/>
</dbReference>
<dbReference type="NCBIfam" id="TIGR00885">
    <property type="entry name" value="fucP"/>
    <property type="match status" value="1"/>
</dbReference>
<dbReference type="InterPro" id="IPR050375">
    <property type="entry name" value="MFS_TsgA-like"/>
</dbReference>
<dbReference type="InterPro" id="IPR036259">
    <property type="entry name" value="MFS_trans_sf"/>
</dbReference>